<feature type="region of interest" description="Disordered" evidence="2">
    <location>
        <begin position="619"/>
        <end position="673"/>
    </location>
</feature>
<evidence type="ECO:0000259" key="4">
    <source>
        <dbReference type="PROSITE" id="PS50105"/>
    </source>
</evidence>
<feature type="compositionally biased region" description="Gly residues" evidence="2">
    <location>
        <begin position="1239"/>
        <end position="1251"/>
    </location>
</feature>
<dbReference type="SUPFAM" id="SSF50156">
    <property type="entry name" value="PDZ domain-like"/>
    <property type="match status" value="1"/>
</dbReference>
<evidence type="ECO:0000256" key="2">
    <source>
        <dbReference type="SAM" id="MobiDB-lite"/>
    </source>
</evidence>
<dbReference type="InterPro" id="IPR011993">
    <property type="entry name" value="PH-like_dom_sf"/>
</dbReference>
<feature type="domain" description="CRIC" evidence="6">
    <location>
        <begin position="82"/>
        <end position="174"/>
    </location>
</feature>
<feature type="compositionally biased region" description="Basic and acidic residues" evidence="2">
    <location>
        <begin position="565"/>
        <end position="581"/>
    </location>
</feature>
<dbReference type="InterPro" id="IPR051566">
    <property type="entry name" value="CNKSR"/>
</dbReference>
<dbReference type="InterPro" id="IPR017874">
    <property type="entry name" value="CRIC_domain"/>
</dbReference>
<feature type="compositionally biased region" description="Pro residues" evidence="2">
    <location>
        <begin position="1307"/>
        <end position="1322"/>
    </location>
</feature>
<evidence type="ECO:0000259" key="6">
    <source>
        <dbReference type="PROSITE" id="PS51290"/>
    </source>
</evidence>
<feature type="compositionally biased region" description="Basic and acidic residues" evidence="2">
    <location>
        <begin position="931"/>
        <end position="954"/>
    </location>
</feature>
<dbReference type="PROSITE" id="PS50003">
    <property type="entry name" value="PH_DOMAIN"/>
    <property type="match status" value="1"/>
</dbReference>
<dbReference type="InterPro" id="IPR036034">
    <property type="entry name" value="PDZ_sf"/>
</dbReference>
<dbReference type="SUPFAM" id="SSF47769">
    <property type="entry name" value="SAM/Pointed domain"/>
    <property type="match status" value="1"/>
</dbReference>
<dbReference type="PROSITE" id="PS51290">
    <property type="entry name" value="CRIC"/>
    <property type="match status" value="1"/>
</dbReference>
<feature type="compositionally biased region" description="Polar residues" evidence="2">
    <location>
        <begin position="971"/>
        <end position="980"/>
    </location>
</feature>
<feature type="compositionally biased region" description="Low complexity" evidence="2">
    <location>
        <begin position="1024"/>
        <end position="1043"/>
    </location>
</feature>
<dbReference type="PANTHER" id="PTHR12844:SF42">
    <property type="entry name" value="CONNECTOR ENHANCER OF KSR PROTEIN CNK"/>
    <property type="match status" value="1"/>
</dbReference>
<dbReference type="Pfam" id="PF00536">
    <property type="entry name" value="SAM_1"/>
    <property type="match status" value="1"/>
</dbReference>
<dbReference type="Gene3D" id="2.30.42.10">
    <property type="match status" value="1"/>
</dbReference>
<feature type="compositionally biased region" description="Pro residues" evidence="2">
    <location>
        <begin position="1163"/>
        <end position="1178"/>
    </location>
</feature>
<feature type="compositionally biased region" description="Basic and acidic residues" evidence="2">
    <location>
        <begin position="637"/>
        <end position="651"/>
    </location>
</feature>
<gene>
    <name evidence="7" type="ORF">ABMA28_015313</name>
</gene>
<protein>
    <recommendedName>
        <fullName evidence="9">Connector enhancer of kinase suppressor of ras 2</fullName>
    </recommendedName>
</protein>
<dbReference type="SMART" id="SM00454">
    <property type="entry name" value="SAM"/>
    <property type="match status" value="1"/>
</dbReference>
<reference evidence="7 8" key="1">
    <citation type="submission" date="2024-06" db="EMBL/GenBank/DDBJ databases">
        <title>A chromosome-level genome assembly of beet webworm, Loxostege sticticalis.</title>
        <authorList>
            <person name="Zhang Y."/>
        </authorList>
    </citation>
    <scope>NUCLEOTIDE SEQUENCE [LARGE SCALE GENOMIC DNA]</scope>
    <source>
        <strain evidence="7">AQ028</strain>
        <tissue evidence="7">Male pupae</tissue>
    </source>
</reference>
<feature type="compositionally biased region" description="Low complexity" evidence="2">
    <location>
        <begin position="660"/>
        <end position="673"/>
    </location>
</feature>
<evidence type="ECO:0000313" key="8">
    <source>
        <dbReference type="Proteomes" id="UP001549921"/>
    </source>
</evidence>
<feature type="region of interest" description="Disordered" evidence="2">
    <location>
        <begin position="734"/>
        <end position="764"/>
    </location>
</feature>
<feature type="compositionally biased region" description="Basic and acidic residues" evidence="2">
    <location>
        <begin position="749"/>
        <end position="760"/>
    </location>
</feature>
<dbReference type="Gene3D" id="2.30.29.30">
    <property type="entry name" value="Pleckstrin-homology domain (PH domain)/Phosphotyrosine-binding domain (PTB)"/>
    <property type="match status" value="1"/>
</dbReference>
<feature type="domain" description="PDZ" evidence="5">
    <location>
        <begin position="211"/>
        <end position="295"/>
    </location>
</feature>
<evidence type="ECO:0000256" key="1">
    <source>
        <dbReference type="ARBA" id="ARBA00009498"/>
    </source>
</evidence>
<proteinExistence type="inferred from homology"/>
<feature type="compositionally biased region" description="Basic and acidic residues" evidence="2">
    <location>
        <begin position="1209"/>
        <end position="1224"/>
    </location>
</feature>
<feature type="region of interest" description="Disordered" evidence="2">
    <location>
        <begin position="905"/>
        <end position="1056"/>
    </location>
</feature>
<dbReference type="InterPro" id="IPR001660">
    <property type="entry name" value="SAM"/>
</dbReference>
<accession>A0ABD0TBF3</accession>
<dbReference type="SUPFAM" id="SSF50729">
    <property type="entry name" value="PH domain-like"/>
    <property type="match status" value="1"/>
</dbReference>
<comment type="similarity">
    <text evidence="1">Belongs to the CNKSR family.</text>
</comment>
<evidence type="ECO:0008006" key="9">
    <source>
        <dbReference type="Google" id="ProtNLM"/>
    </source>
</evidence>
<evidence type="ECO:0000259" key="5">
    <source>
        <dbReference type="PROSITE" id="PS50106"/>
    </source>
</evidence>
<evidence type="ECO:0000259" key="3">
    <source>
        <dbReference type="PROSITE" id="PS50003"/>
    </source>
</evidence>
<dbReference type="PANTHER" id="PTHR12844">
    <property type="entry name" value="CONNECTOR ENCHANCER OF KINASE SUPPRESSOR OF RAS"/>
    <property type="match status" value="1"/>
</dbReference>
<name>A0ABD0TBF3_LOXSC</name>
<feature type="region of interest" description="Disordered" evidence="2">
    <location>
        <begin position="1265"/>
        <end position="1328"/>
    </location>
</feature>
<dbReference type="Gene3D" id="1.10.150.50">
    <property type="entry name" value="Transcription Factor, Ets-1"/>
    <property type="match status" value="1"/>
</dbReference>
<dbReference type="PROSITE" id="PS50105">
    <property type="entry name" value="SAM_DOMAIN"/>
    <property type="match status" value="1"/>
</dbReference>
<dbReference type="Proteomes" id="UP001549921">
    <property type="component" value="Unassembled WGS sequence"/>
</dbReference>
<dbReference type="InterPro" id="IPR001849">
    <property type="entry name" value="PH_domain"/>
</dbReference>
<feature type="region of interest" description="Disordered" evidence="2">
    <location>
        <begin position="560"/>
        <end position="581"/>
    </location>
</feature>
<feature type="domain" description="PH" evidence="3">
    <location>
        <begin position="804"/>
        <end position="903"/>
    </location>
</feature>
<dbReference type="InterPro" id="IPR001478">
    <property type="entry name" value="PDZ"/>
</dbReference>
<feature type="region of interest" description="Disordered" evidence="2">
    <location>
        <begin position="455"/>
        <end position="515"/>
    </location>
</feature>
<feature type="region of interest" description="Disordered" evidence="2">
    <location>
        <begin position="1203"/>
        <end position="1251"/>
    </location>
</feature>
<sequence length="1328" mass="144822">MASLNVAEWTPDQVAEWLSGLGPTVARYAPVLRARGLDGRKLLMLRCDDLEYLGMHVIGHQELLLEAVEHLRNFQYESRRECVQQLAARVSGAATGLARALARALRRAPDARLDTQALADVAATVRAVKPLVCWLDRWPLVGSGGAGVLGERKAQLLQLSLEAATCAQRDRFAEQPARAVAAAAAAAAAAADYIVQEVSDPMILQPASLDTVTLRQGEKPLGFNVVPSFCGHHQLCDIRFGSPAHASGAVHDGDEIVQVGPACVIGWSGEAVEARCAAAAAAAGGELQLRLRRRAARAPAALATPQLHRARYRHNLDLRLDTIMTIPEAEATAATVPTDAEEAPHSPASSSDESEPLSPPASPDHLHLPHTRMYPPKPRSAVQRRHTISCGSPLSKRPNLPIDQFWRQLREHKWERGDSSDHDDSTLYRRDKAVSYSTGLELSPRPRTCLGVLRDRDDAPRSPPAAPAGNTIGAGKCGRLPNAANSTSRGRLDKSHSTPAYDFGEPGAPGPLVAQVIPESPTAHTPQDSPTILVHSAEKADQILDFKKSSSQIGEAILQQAAARRGADEPPGPDERLELGARERLAADKERILETINIAMMEHRRRSTMGRAGETERLELLGGDRAGEEPPSPPSSGDERRIPPRWARSERAPSPPPRPAARALPGGAGSAAAGAPAYPVLRAVARVPDAPPAPARQPRPLHASQISLPLRHITKHDIKVIPSERRELPAINAEAEAPASPAPPAPDARPARKDSADSEGRGLTLSPSAAAVKSIFPSSKSRSLKKKNSILAKRRCVAARALLAGNASGEVWQRVRPRHAQQPRWARRYLLLAHTALYAYRTQDCNKADCMIYLEGFTVCAAGEVKSRAHCFKVYHTGTAFYFACDSRDNMLAWIHLIHRATLHTPSSTQSDISKQFSETDYSDTESDTDSPEKRSERERERERRDEKDKDKSKFGSLKKLTGRVQRSESQENVSHASTSLDRKYLRFFSRNKSKDDNKNSKNKQSGVPVPTEHYRSYRRVTHSSNADSPAAPSSPDTPALTPSHPPPAAKIPKPINYIHASNPNLLDFEKSDFVTKPTLRVPKPRPKPEPSPMGLVTLEEFMLKKQAEERKQVYTNRVLLGIERDRPARDLQHRLDRIVPDVIYGELPSCTHMQGRSLPRTPAAPAPERPAHSPPGKPISVKGKDGYEKLVYPSEAAALGYESVDEPAQQHERWRDSLRRNDKNVTMNVNMSSWSGNNGTGSGVETTGGPGVSRLRLVFRHARQSPPTARADPSRGGGAGAWGVYPHLQCPPTFQPESYSLARLAPAPPHPPPPPHAPPPQREPRDS</sequence>
<feature type="region of interest" description="Disordered" evidence="2">
    <location>
        <begin position="1154"/>
        <end position="1185"/>
    </location>
</feature>
<dbReference type="InterPro" id="IPR013761">
    <property type="entry name" value="SAM/pointed_sf"/>
</dbReference>
<dbReference type="EMBL" id="JBEDNZ010000007">
    <property type="protein sequence ID" value="KAL0839986.1"/>
    <property type="molecule type" value="Genomic_DNA"/>
</dbReference>
<comment type="caution">
    <text evidence="7">The sequence shown here is derived from an EMBL/GenBank/DDBJ whole genome shotgun (WGS) entry which is preliminary data.</text>
</comment>
<dbReference type="Pfam" id="PF00169">
    <property type="entry name" value="PH"/>
    <property type="match status" value="1"/>
</dbReference>
<dbReference type="PROSITE" id="PS50106">
    <property type="entry name" value="PDZ"/>
    <property type="match status" value="1"/>
</dbReference>
<feature type="compositionally biased region" description="Acidic residues" evidence="2">
    <location>
        <begin position="921"/>
        <end position="930"/>
    </location>
</feature>
<evidence type="ECO:0000313" key="7">
    <source>
        <dbReference type="EMBL" id="KAL0839986.1"/>
    </source>
</evidence>
<feature type="region of interest" description="Disordered" evidence="2">
    <location>
        <begin position="333"/>
        <end position="399"/>
    </location>
</feature>
<feature type="domain" description="SAM" evidence="4">
    <location>
        <begin position="9"/>
        <end position="74"/>
    </location>
</feature>
<organism evidence="7 8">
    <name type="scientific">Loxostege sticticalis</name>
    <name type="common">Beet webworm moth</name>
    <dbReference type="NCBI Taxonomy" id="481309"/>
    <lineage>
        <taxon>Eukaryota</taxon>
        <taxon>Metazoa</taxon>
        <taxon>Ecdysozoa</taxon>
        <taxon>Arthropoda</taxon>
        <taxon>Hexapoda</taxon>
        <taxon>Insecta</taxon>
        <taxon>Pterygota</taxon>
        <taxon>Neoptera</taxon>
        <taxon>Endopterygota</taxon>
        <taxon>Lepidoptera</taxon>
        <taxon>Glossata</taxon>
        <taxon>Ditrysia</taxon>
        <taxon>Pyraloidea</taxon>
        <taxon>Crambidae</taxon>
        <taxon>Pyraustinae</taxon>
        <taxon>Loxostege</taxon>
    </lineage>
</organism>
<dbReference type="SMART" id="SM00233">
    <property type="entry name" value="PH"/>
    <property type="match status" value="1"/>
</dbReference>
<feature type="compositionally biased region" description="Polar residues" evidence="2">
    <location>
        <begin position="905"/>
        <end position="917"/>
    </location>
</feature>